<feature type="transmembrane region" description="Helical" evidence="1">
    <location>
        <begin position="6"/>
        <end position="25"/>
    </location>
</feature>
<sequence>MLLWYDLVWMVLLPLSFLLFAFYYLKREQLVEKSNRNFEYEGEDRLFLIKPPSRIVDLPKNRSIDEVLSSVKIKMLSYNKLSLDQGKKLVERLSERRYFNSLQYLCLSRPQYTCSCSLTTLTSVWNYLFTSMGCGDLPPLCQEDVISLMGFDEPFDDISFGKLASNKQDALWFYTLCSLFKVRGRSSMVWKKQGENNTKGRTREQVMSIIKQGLKSKTCSFVYHMHHHVCLIVGYEETPIDPTLSYSKLNLSSDEKNTWLIVGDISSKLSPLISVSLDDIERDLSTQPPQYLDVRHLNDGLKFDETLSSNPNCIIMYEHCV</sequence>
<dbReference type="OrthoDB" id="31113at2759"/>
<dbReference type="EMBL" id="GG738888">
    <property type="protein sequence ID" value="EFC41007.1"/>
    <property type="molecule type" value="Genomic_DNA"/>
</dbReference>
<dbReference type="KEGG" id="ngr:NAEGRDRAFT_71074"/>
<dbReference type="STRING" id="5762.D2VQ98"/>
<reference evidence="2 3" key="1">
    <citation type="journal article" date="2010" name="Cell">
        <title>The genome of Naegleria gruberi illuminates early eukaryotic versatility.</title>
        <authorList>
            <person name="Fritz-Laylin L.K."/>
            <person name="Prochnik S.E."/>
            <person name="Ginger M.L."/>
            <person name="Dacks J.B."/>
            <person name="Carpenter M.L."/>
            <person name="Field M.C."/>
            <person name="Kuo A."/>
            <person name="Paredez A."/>
            <person name="Chapman J."/>
            <person name="Pham J."/>
            <person name="Shu S."/>
            <person name="Neupane R."/>
            <person name="Cipriano M."/>
            <person name="Mancuso J."/>
            <person name="Tu H."/>
            <person name="Salamov A."/>
            <person name="Lindquist E."/>
            <person name="Shapiro H."/>
            <person name="Lucas S."/>
            <person name="Grigoriev I.V."/>
            <person name="Cande W.Z."/>
            <person name="Fulton C."/>
            <person name="Rokhsar D.S."/>
            <person name="Dawson S.C."/>
        </authorList>
    </citation>
    <scope>NUCLEOTIDE SEQUENCE [LARGE SCALE GENOMIC DNA]</scope>
    <source>
        <strain evidence="2 3">NEG-M</strain>
    </source>
</reference>
<gene>
    <name evidence="2" type="ORF">NAEGRDRAFT_71074</name>
</gene>
<dbReference type="Proteomes" id="UP000006671">
    <property type="component" value="Unassembled WGS sequence"/>
</dbReference>
<keyword evidence="1" id="KW-0812">Transmembrane</keyword>
<keyword evidence="3" id="KW-1185">Reference proteome</keyword>
<name>D2VQ98_NAEGR</name>
<dbReference type="GeneID" id="8855942"/>
<dbReference type="OMA" id="WLIVADC"/>
<keyword evidence="1" id="KW-0472">Membrane</keyword>
<dbReference type="AlphaFoldDB" id="D2VQ98"/>
<accession>D2VQ98</accession>
<evidence type="ECO:0000313" key="2">
    <source>
        <dbReference type="EMBL" id="EFC41007.1"/>
    </source>
</evidence>
<organism evidence="3">
    <name type="scientific">Naegleria gruberi</name>
    <name type="common">Amoeba</name>
    <dbReference type="NCBI Taxonomy" id="5762"/>
    <lineage>
        <taxon>Eukaryota</taxon>
        <taxon>Discoba</taxon>
        <taxon>Heterolobosea</taxon>
        <taxon>Tetramitia</taxon>
        <taxon>Eutetramitia</taxon>
        <taxon>Vahlkampfiidae</taxon>
        <taxon>Naegleria</taxon>
    </lineage>
</organism>
<proteinExistence type="predicted"/>
<dbReference type="InParanoid" id="D2VQ98"/>
<dbReference type="eggNOG" id="ENOG502QUM8">
    <property type="taxonomic scope" value="Eukaryota"/>
</dbReference>
<dbReference type="RefSeq" id="XP_002673751.1">
    <property type="nucleotide sequence ID" value="XM_002673705.1"/>
</dbReference>
<evidence type="ECO:0000313" key="3">
    <source>
        <dbReference type="Proteomes" id="UP000006671"/>
    </source>
</evidence>
<protein>
    <submittedName>
        <fullName evidence="2">Predicted protein</fullName>
    </submittedName>
</protein>
<evidence type="ECO:0000256" key="1">
    <source>
        <dbReference type="SAM" id="Phobius"/>
    </source>
</evidence>
<keyword evidence="1" id="KW-1133">Transmembrane helix</keyword>
<dbReference type="VEuPathDB" id="AmoebaDB:NAEGRDRAFT_71074"/>